<evidence type="ECO:0000313" key="3">
    <source>
        <dbReference type="Proteomes" id="UP000284416"/>
    </source>
</evidence>
<feature type="transmembrane region" description="Helical" evidence="1">
    <location>
        <begin position="26"/>
        <end position="44"/>
    </location>
</feature>
<accession>A0A417YQ37</accession>
<name>A0A417YQ37_9BACI</name>
<organism evidence="2 3">
    <name type="scientific">Neobacillus notoginsengisoli</name>
    <dbReference type="NCBI Taxonomy" id="1578198"/>
    <lineage>
        <taxon>Bacteria</taxon>
        <taxon>Bacillati</taxon>
        <taxon>Bacillota</taxon>
        <taxon>Bacilli</taxon>
        <taxon>Bacillales</taxon>
        <taxon>Bacillaceae</taxon>
        <taxon>Neobacillus</taxon>
    </lineage>
</organism>
<keyword evidence="1" id="KW-0812">Transmembrane</keyword>
<dbReference type="OrthoDB" id="2925430at2"/>
<comment type="caution">
    <text evidence="2">The sequence shown here is derived from an EMBL/GenBank/DDBJ whole genome shotgun (WGS) entry which is preliminary data.</text>
</comment>
<feature type="transmembrane region" description="Helical" evidence="1">
    <location>
        <begin position="50"/>
        <end position="74"/>
    </location>
</feature>
<proteinExistence type="predicted"/>
<evidence type="ECO:0000256" key="1">
    <source>
        <dbReference type="SAM" id="Phobius"/>
    </source>
</evidence>
<dbReference type="InterPro" id="IPR024414">
    <property type="entry name" value="Uncharacterised_PrgI"/>
</dbReference>
<dbReference type="AlphaFoldDB" id="A0A417YQ37"/>
<sequence>MRRETVPIDMASEQKTILGFISRRQLIYIIVGGAIIYALVPIVFGLFPNFIAGAIAGIITALPIAFLVFMFGFWRKNKLHLNYDYYFLIKLGYKNQIGIWRKGSKPKDWMVNK</sequence>
<dbReference type="Proteomes" id="UP000284416">
    <property type="component" value="Unassembled WGS sequence"/>
</dbReference>
<dbReference type="Pfam" id="PF12666">
    <property type="entry name" value="PrgI"/>
    <property type="match status" value="1"/>
</dbReference>
<gene>
    <name evidence="2" type="ORF">D1B31_18040</name>
</gene>
<keyword evidence="3" id="KW-1185">Reference proteome</keyword>
<dbReference type="EMBL" id="QWEG01000012">
    <property type="protein sequence ID" value="RHW35989.1"/>
    <property type="molecule type" value="Genomic_DNA"/>
</dbReference>
<evidence type="ECO:0000313" key="2">
    <source>
        <dbReference type="EMBL" id="RHW35989.1"/>
    </source>
</evidence>
<dbReference type="RefSeq" id="WP_118923016.1">
    <property type="nucleotide sequence ID" value="NZ_QWEG01000012.1"/>
</dbReference>
<reference evidence="2 3" key="1">
    <citation type="journal article" date="2017" name="Int. J. Syst. Evol. Microbiol.">
        <title>Bacillus notoginsengisoli sp. nov., a novel bacterium isolated from the rhizosphere of Panax notoginseng.</title>
        <authorList>
            <person name="Zhang M.Y."/>
            <person name="Cheng J."/>
            <person name="Cai Y."/>
            <person name="Zhang T.Y."/>
            <person name="Wu Y.Y."/>
            <person name="Manikprabhu D."/>
            <person name="Li W.J."/>
            <person name="Zhang Y.X."/>
        </authorList>
    </citation>
    <scope>NUCLEOTIDE SEQUENCE [LARGE SCALE GENOMIC DNA]</scope>
    <source>
        <strain evidence="2 3">JCM 30743</strain>
    </source>
</reference>
<protein>
    <submittedName>
        <fullName evidence="2">PrgI family protein</fullName>
    </submittedName>
</protein>
<keyword evidence="1" id="KW-0472">Membrane</keyword>
<keyword evidence="1" id="KW-1133">Transmembrane helix</keyword>